<dbReference type="GO" id="GO:0035879">
    <property type="term" value="P:plasma membrane lactate transport"/>
    <property type="evidence" value="ECO:0007669"/>
    <property type="project" value="TreeGrafter"/>
</dbReference>
<dbReference type="AlphaFoldDB" id="A0A815IZD4"/>
<evidence type="ECO:0000256" key="3">
    <source>
        <dbReference type="ARBA" id="ARBA00022989"/>
    </source>
</evidence>
<keyword evidence="11" id="KW-1185">Reference proteome</keyword>
<feature type="transmembrane region" description="Helical" evidence="5">
    <location>
        <begin position="120"/>
        <end position="138"/>
    </location>
</feature>
<dbReference type="PANTHER" id="PTHR23508">
    <property type="entry name" value="CARBOXYLIC ACID TRANSPORTER PROTEIN HOMOLOG"/>
    <property type="match status" value="1"/>
</dbReference>
<dbReference type="InterPro" id="IPR005828">
    <property type="entry name" value="MFS_sugar_transport-like"/>
</dbReference>
<dbReference type="Proteomes" id="UP000677228">
    <property type="component" value="Unassembled WGS sequence"/>
</dbReference>
<feature type="transmembrane region" description="Helical" evidence="5">
    <location>
        <begin position="158"/>
        <end position="175"/>
    </location>
</feature>
<accession>A0A815IZD4</accession>
<gene>
    <name evidence="8" type="ORF">GPM918_LOCUS31871</name>
    <name evidence="7" type="ORF">OVA965_LOCUS18199</name>
    <name evidence="10" type="ORF">SRO942_LOCUS32525</name>
    <name evidence="9" type="ORF">TMI583_LOCUS18213</name>
</gene>
<evidence type="ECO:0000259" key="6">
    <source>
        <dbReference type="PROSITE" id="PS50850"/>
    </source>
</evidence>
<dbReference type="EMBL" id="CAJOBC010075769">
    <property type="protein sequence ID" value="CAF4257922.1"/>
    <property type="molecule type" value="Genomic_DNA"/>
</dbReference>
<evidence type="ECO:0000313" key="10">
    <source>
        <dbReference type="EMBL" id="CAF4257922.1"/>
    </source>
</evidence>
<reference evidence="8" key="1">
    <citation type="submission" date="2021-02" db="EMBL/GenBank/DDBJ databases">
        <authorList>
            <person name="Nowell W R."/>
        </authorList>
    </citation>
    <scope>NUCLEOTIDE SEQUENCE</scope>
</reference>
<evidence type="ECO:0000313" key="9">
    <source>
        <dbReference type="EMBL" id="CAF3841101.1"/>
    </source>
</evidence>
<feature type="transmembrane region" description="Helical" evidence="5">
    <location>
        <begin position="61"/>
        <end position="83"/>
    </location>
</feature>
<dbReference type="CDD" id="cd17316">
    <property type="entry name" value="MFS_SV2_like"/>
    <property type="match status" value="1"/>
</dbReference>
<protein>
    <recommendedName>
        <fullName evidence="6">Major facilitator superfamily (MFS) profile domain-containing protein</fullName>
    </recommendedName>
</protein>
<dbReference type="Pfam" id="PF00083">
    <property type="entry name" value="Sugar_tr"/>
    <property type="match status" value="1"/>
</dbReference>
<dbReference type="PROSITE" id="PS50850">
    <property type="entry name" value="MFS"/>
    <property type="match status" value="1"/>
</dbReference>
<dbReference type="EMBL" id="CAJOBA010008987">
    <property type="protein sequence ID" value="CAF3841101.1"/>
    <property type="molecule type" value="Genomic_DNA"/>
</dbReference>
<evidence type="ECO:0000313" key="7">
    <source>
        <dbReference type="EMBL" id="CAF1077538.1"/>
    </source>
</evidence>
<dbReference type="GO" id="GO:0005886">
    <property type="term" value="C:plasma membrane"/>
    <property type="evidence" value="ECO:0007669"/>
    <property type="project" value="TreeGrafter"/>
</dbReference>
<dbReference type="InterPro" id="IPR036259">
    <property type="entry name" value="MFS_trans_sf"/>
</dbReference>
<dbReference type="OrthoDB" id="5296287at2759"/>
<dbReference type="EMBL" id="CAJNOQ010015933">
    <property type="protein sequence ID" value="CAF1371326.1"/>
    <property type="molecule type" value="Genomic_DNA"/>
</dbReference>
<dbReference type="GO" id="GO:0015355">
    <property type="term" value="F:secondary active monocarboxylate transmembrane transporter activity"/>
    <property type="evidence" value="ECO:0007669"/>
    <property type="project" value="TreeGrafter"/>
</dbReference>
<dbReference type="PANTHER" id="PTHR23508:SF10">
    <property type="entry name" value="CARBOXYLIC ACID TRANSPORTER PROTEIN HOMOLOG"/>
    <property type="match status" value="1"/>
</dbReference>
<dbReference type="InterPro" id="IPR020846">
    <property type="entry name" value="MFS_dom"/>
</dbReference>
<evidence type="ECO:0000313" key="11">
    <source>
        <dbReference type="Proteomes" id="UP000663829"/>
    </source>
</evidence>
<keyword evidence="4 5" id="KW-0472">Membrane</keyword>
<evidence type="ECO:0000313" key="8">
    <source>
        <dbReference type="EMBL" id="CAF1371326.1"/>
    </source>
</evidence>
<feature type="transmembrane region" description="Helical" evidence="5">
    <location>
        <begin position="333"/>
        <end position="356"/>
    </location>
</feature>
<dbReference type="SUPFAM" id="SSF103473">
    <property type="entry name" value="MFS general substrate transporter"/>
    <property type="match status" value="1"/>
</dbReference>
<organism evidence="8 11">
    <name type="scientific">Didymodactylos carnosus</name>
    <dbReference type="NCBI Taxonomy" id="1234261"/>
    <lineage>
        <taxon>Eukaryota</taxon>
        <taxon>Metazoa</taxon>
        <taxon>Spiralia</taxon>
        <taxon>Gnathifera</taxon>
        <taxon>Rotifera</taxon>
        <taxon>Eurotatoria</taxon>
        <taxon>Bdelloidea</taxon>
        <taxon>Philodinida</taxon>
        <taxon>Philodinidae</taxon>
        <taxon>Didymodactylos</taxon>
    </lineage>
</organism>
<comment type="subcellular location">
    <subcellularLocation>
        <location evidence="1">Membrane</location>
        <topology evidence="1">Multi-pass membrane protein</topology>
    </subcellularLocation>
</comment>
<feature type="transmembrane region" description="Helical" evidence="5">
    <location>
        <begin position="413"/>
        <end position="430"/>
    </location>
</feature>
<sequence length="470" mass="51797">MKNHFSQYQNPLRILKLISGRQWLTFSASWLAWTADAFDFFCVSLNVDNIAKEFHKSHSDVTLAILFTLLTRSIGAVIFGALGDRYGRKWPMVGNILLFGILTFSTGFTRNFSEFLAVRSLYGIALGGIYGCAASLAIENLPNEARGIMSGVLQQGYAFGYLLAAAINLAIVPNSKYGWRAIFWFGIGPAVLIAIFRAVIPDEDAAKRRALSSRDSSTTMTAKDKGRVLLKEIKELFRYHWLRLIHAVALMSGFNFMSHGSQDLYPTFLTSQLENTPTTSTKVVSIMNFGAIIGGSLAGYFSQYWGRRITIISLCCVGACFIPLWYLPTDWRILAIGAFFMQFCVQGAWGIIPIHLNEISPSSTLRAVFVGLTYQLGNAISSASATIEATAAEKLKTKSPSGKIVPDYGKTQAIFIGAVFLCVIILTAVSPEYKGAMLEEVKYADGRVVVQVKPDVDKPETVEENNHYEG</sequence>
<dbReference type="EMBL" id="CAJNOK010008970">
    <property type="protein sequence ID" value="CAF1077538.1"/>
    <property type="molecule type" value="Genomic_DNA"/>
</dbReference>
<name>A0A815IZD4_9BILA</name>
<evidence type="ECO:0000256" key="4">
    <source>
        <dbReference type="ARBA" id="ARBA00023136"/>
    </source>
</evidence>
<dbReference type="Proteomes" id="UP000663829">
    <property type="component" value="Unassembled WGS sequence"/>
</dbReference>
<feature type="transmembrane region" description="Helical" evidence="5">
    <location>
        <begin position="90"/>
        <end position="108"/>
    </location>
</feature>
<keyword evidence="2 5" id="KW-0812">Transmembrane</keyword>
<dbReference type="Proteomes" id="UP000682733">
    <property type="component" value="Unassembled WGS sequence"/>
</dbReference>
<dbReference type="Proteomes" id="UP000681722">
    <property type="component" value="Unassembled WGS sequence"/>
</dbReference>
<feature type="transmembrane region" description="Helical" evidence="5">
    <location>
        <begin position="283"/>
        <end position="302"/>
    </location>
</feature>
<evidence type="ECO:0000256" key="5">
    <source>
        <dbReference type="SAM" id="Phobius"/>
    </source>
</evidence>
<feature type="transmembrane region" description="Helical" evidence="5">
    <location>
        <begin position="181"/>
        <end position="200"/>
    </location>
</feature>
<evidence type="ECO:0000256" key="2">
    <source>
        <dbReference type="ARBA" id="ARBA00022692"/>
    </source>
</evidence>
<dbReference type="InterPro" id="IPR005829">
    <property type="entry name" value="Sugar_transporter_CS"/>
</dbReference>
<keyword evidence="3 5" id="KW-1133">Transmembrane helix</keyword>
<comment type="caution">
    <text evidence="8">The sequence shown here is derived from an EMBL/GenBank/DDBJ whole genome shotgun (WGS) entry which is preliminary data.</text>
</comment>
<evidence type="ECO:0000256" key="1">
    <source>
        <dbReference type="ARBA" id="ARBA00004141"/>
    </source>
</evidence>
<feature type="domain" description="Major facilitator superfamily (MFS) profile" evidence="6">
    <location>
        <begin position="25"/>
        <end position="434"/>
    </location>
</feature>
<proteinExistence type="predicted"/>
<dbReference type="PROSITE" id="PS00217">
    <property type="entry name" value="SUGAR_TRANSPORT_2"/>
    <property type="match status" value="1"/>
</dbReference>
<feature type="transmembrane region" description="Helical" evidence="5">
    <location>
        <begin position="309"/>
        <end position="327"/>
    </location>
</feature>
<dbReference type="Gene3D" id="1.20.1250.20">
    <property type="entry name" value="MFS general substrate transporter like domains"/>
    <property type="match status" value="2"/>
</dbReference>